<sequence length="72" mass="8066">MSCGMCNKSVRGANNSEVKCIDCNNQFHGNCVSMKVEEIKFLIESGKSWRCDGCTRNKRLSMSMDTPIKEGQ</sequence>
<dbReference type="InterPro" id="IPR019787">
    <property type="entry name" value="Znf_PHD-finger"/>
</dbReference>
<feature type="non-terminal residue" evidence="6">
    <location>
        <position position="1"/>
    </location>
</feature>
<evidence type="ECO:0000256" key="1">
    <source>
        <dbReference type="ARBA" id="ARBA00022723"/>
    </source>
</evidence>
<dbReference type="InterPro" id="IPR013083">
    <property type="entry name" value="Znf_RING/FYVE/PHD"/>
</dbReference>
<keyword evidence="3" id="KW-0862">Zinc</keyword>
<dbReference type="PROSITE" id="PS50016">
    <property type="entry name" value="ZF_PHD_2"/>
    <property type="match status" value="1"/>
</dbReference>
<evidence type="ECO:0000256" key="4">
    <source>
        <dbReference type="PROSITE-ProRule" id="PRU00146"/>
    </source>
</evidence>
<feature type="non-terminal residue" evidence="6">
    <location>
        <position position="72"/>
    </location>
</feature>
<protein>
    <submittedName>
        <fullName evidence="6">BRPmeth</fullName>
    </submittedName>
</protein>
<dbReference type="SMART" id="SM00249">
    <property type="entry name" value="PHD"/>
    <property type="match status" value="1"/>
</dbReference>
<keyword evidence="2 4" id="KW-0863">Zinc-finger</keyword>
<dbReference type="AlphaFoldDB" id="V5UVH9"/>
<evidence type="ECO:0000313" key="6">
    <source>
        <dbReference type="EMBL" id="AHB81534.1"/>
    </source>
</evidence>
<dbReference type="Gene3D" id="3.30.40.10">
    <property type="entry name" value="Zinc/RING finger domain, C3HC4 (zinc finger)"/>
    <property type="match status" value="1"/>
</dbReference>
<keyword evidence="1" id="KW-0479">Metal-binding</keyword>
<dbReference type="GO" id="GO:0008270">
    <property type="term" value="F:zinc ion binding"/>
    <property type="evidence" value="ECO:0007669"/>
    <property type="project" value="UniProtKB-KW"/>
</dbReference>
<proteinExistence type="evidence at transcript level"/>
<dbReference type="InterPro" id="IPR001965">
    <property type="entry name" value="Znf_PHD"/>
</dbReference>
<reference evidence="6" key="1">
    <citation type="submission" date="2013-09" db="EMBL/GenBank/DDBJ databases">
        <authorList>
            <person name="Zhang M."/>
            <person name="Liang S."/>
            <person name="Wang F."/>
        </authorList>
    </citation>
    <scope>NUCLEOTIDE SEQUENCE</scope>
</reference>
<dbReference type="SUPFAM" id="SSF57903">
    <property type="entry name" value="FYVE/PHD zinc finger"/>
    <property type="match status" value="1"/>
</dbReference>
<dbReference type="EMBL" id="KF667922">
    <property type="protein sequence ID" value="AHB81534.1"/>
    <property type="molecule type" value="mRNA"/>
</dbReference>
<feature type="domain" description="PHD-type" evidence="5">
    <location>
        <begin position="1"/>
        <end position="57"/>
    </location>
</feature>
<accession>V5UVH9</accession>
<dbReference type="InterPro" id="IPR011011">
    <property type="entry name" value="Znf_FYVE_PHD"/>
</dbReference>
<evidence type="ECO:0000259" key="5">
    <source>
        <dbReference type="PROSITE" id="PS50016"/>
    </source>
</evidence>
<dbReference type="InterPro" id="IPR019786">
    <property type="entry name" value="Zinc_finger_PHD-type_CS"/>
</dbReference>
<dbReference type="PROSITE" id="PS01359">
    <property type="entry name" value="ZF_PHD_1"/>
    <property type="match status" value="1"/>
</dbReference>
<dbReference type="Pfam" id="PF00628">
    <property type="entry name" value="PHD"/>
    <property type="match status" value="1"/>
</dbReference>
<organism evidence="6">
    <name type="scientific">Nilaparvata lugens</name>
    <name type="common">Brown planthopper</name>
    <dbReference type="NCBI Taxonomy" id="108931"/>
    <lineage>
        <taxon>Eukaryota</taxon>
        <taxon>Metazoa</taxon>
        <taxon>Ecdysozoa</taxon>
        <taxon>Arthropoda</taxon>
        <taxon>Hexapoda</taxon>
        <taxon>Insecta</taxon>
        <taxon>Pterygota</taxon>
        <taxon>Neoptera</taxon>
        <taxon>Paraneoptera</taxon>
        <taxon>Hemiptera</taxon>
        <taxon>Auchenorrhyncha</taxon>
        <taxon>Fulgoroidea</taxon>
        <taxon>Delphacidae</taxon>
        <taxon>Delphacinae</taxon>
        <taxon>Nilaparvata</taxon>
    </lineage>
</organism>
<dbReference type="OrthoDB" id="6625804at2759"/>
<evidence type="ECO:0000256" key="3">
    <source>
        <dbReference type="ARBA" id="ARBA00022833"/>
    </source>
</evidence>
<name>V5UVH9_NILLU</name>
<evidence type="ECO:0000256" key="2">
    <source>
        <dbReference type="ARBA" id="ARBA00022771"/>
    </source>
</evidence>